<dbReference type="Pfam" id="PF00158">
    <property type="entry name" value="Sigma54_activat"/>
    <property type="match status" value="1"/>
</dbReference>
<keyword evidence="2" id="KW-0067">ATP-binding</keyword>
<dbReference type="InterPro" id="IPR025943">
    <property type="entry name" value="Sigma_54_int_dom_ATP-bd_2"/>
</dbReference>
<dbReference type="GO" id="GO:0006355">
    <property type="term" value="P:regulation of DNA-templated transcription"/>
    <property type="evidence" value="ECO:0007669"/>
    <property type="project" value="InterPro"/>
</dbReference>
<evidence type="ECO:0000256" key="3">
    <source>
        <dbReference type="ARBA" id="ARBA00023015"/>
    </source>
</evidence>
<dbReference type="InterPro" id="IPR002078">
    <property type="entry name" value="Sigma_54_int"/>
</dbReference>
<organism evidence="8 9">
    <name type="scientific">Granulicella pectinivorans</name>
    <dbReference type="NCBI Taxonomy" id="474950"/>
    <lineage>
        <taxon>Bacteria</taxon>
        <taxon>Pseudomonadati</taxon>
        <taxon>Acidobacteriota</taxon>
        <taxon>Terriglobia</taxon>
        <taxon>Terriglobales</taxon>
        <taxon>Acidobacteriaceae</taxon>
        <taxon>Granulicella</taxon>
    </lineage>
</organism>
<gene>
    <name evidence="8" type="ORF">SAMN05421771_2976</name>
</gene>
<dbReference type="InterPro" id="IPR025944">
    <property type="entry name" value="Sigma_54_int_dom_CS"/>
</dbReference>
<feature type="region of interest" description="Disordered" evidence="6">
    <location>
        <begin position="335"/>
        <end position="367"/>
    </location>
</feature>
<evidence type="ECO:0000256" key="2">
    <source>
        <dbReference type="ARBA" id="ARBA00022840"/>
    </source>
</evidence>
<dbReference type="PANTHER" id="PTHR32071:SF57">
    <property type="entry name" value="C4-DICARBOXYLATE TRANSPORT TRANSCRIPTIONAL REGULATORY PROTEIN DCTD"/>
    <property type="match status" value="1"/>
</dbReference>
<keyword evidence="4" id="KW-0238">DNA-binding</keyword>
<dbReference type="GO" id="GO:0005524">
    <property type="term" value="F:ATP binding"/>
    <property type="evidence" value="ECO:0007669"/>
    <property type="project" value="UniProtKB-KW"/>
</dbReference>
<proteinExistence type="predicted"/>
<dbReference type="InterPro" id="IPR027417">
    <property type="entry name" value="P-loop_NTPase"/>
</dbReference>
<evidence type="ECO:0000256" key="1">
    <source>
        <dbReference type="ARBA" id="ARBA00022741"/>
    </source>
</evidence>
<name>A0A1I6MMA0_9BACT</name>
<dbReference type="FunFam" id="3.40.50.300:FF:000006">
    <property type="entry name" value="DNA-binding transcriptional regulator NtrC"/>
    <property type="match status" value="1"/>
</dbReference>
<dbReference type="Pfam" id="PF02954">
    <property type="entry name" value="HTH_8"/>
    <property type="match status" value="1"/>
</dbReference>
<evidence type="ECO:0000256" key="6">
    <source>
        <dbReference type="SAM" id="MobiDB-lite"/>
    </source>
</evidence>
<evidence type="ECO:0000256" key="4">
    <source>
        <dbReference type="ARBA" id="ARBA00023125"/>
    </source>
</evidence>
<dbReference type="PROSITE" id="PS50045">
    <property type="entry name" value="SIGMA54_INTERACT_4"/>
    <property type="match status" value="1"/>
</dbReference>
<dbReference type="SMART" id="SM00382">
    <property type="entry name" value="AAA"/>
    <property type="match status" value="1"/>
</dbReference>
<evidence type="ECO:0000256" key="5">
    <source>
        <dbReference type="ARBA" id="ARBA00023163"/>
    </source>
</evidence>
<dbReference type="SUPFAM" id="SSF46689">
    <property type="entry name" value="Homeodomain-like"/>
    <property type="match status" value="1"/>
</dbReference>
<accession>A0A1I6MMA0</accession>
<dbReference type="InterPro" id="IPR002197">
    <property type="entry name" value="HTH_Fis"/>
</dbReference>
<evidence type="ECO:0000259" key="7">
    <source>
        <dbReference type="PROSITE" id="PS50045"/>
    </source>
</evidence>
<evidence type="ECO:0000313" key="9">
    <source>
        <dbReference type="Proteomes" id="UP000199024"/>
    </source>
</evidence>
<dbReference type="InterPro" id="IPR009057">
    <property type="entry name" value="Homeodomain-like_sf"/>
</dbReference>
<dbReference type="Gene3D" id="1.10.10.60">
    <property type="entry name" value="Homeodomain-like"/>
    <property type="match status" value="1"/>
</dbReference>
<dbReference type="STRING" id="474950.SAMN05421771_2976"/>
<dbReference type="GO" id="GO:0043565">
    <property type="term" value="F:sequence-specific DNA binding"/>
    <property type="evidence" value="ECO:0007669"/>
    <property type="project" value="InterPro"/>
</dbReference>
<reference evidence="8 9" key="1">
    <citation type="submission" date="2016-10" db="EMBL/GenBank/DDBJ databases">
        <authorList>
            <person name="de Groot N.N."/>
        </authorList>
    </citation>
    <scope>NUCLEOTIDE SEQUENCE [LARGE SCALE GENOMIC DNA]</scope>
    <source>
        <strain evidence="8 9">DSM 21001</strain>
    </source>
</reference>
<dbReference type="InterPro" id="IPR058031">
    <property type="entry name" value="AAA_lid_NorR"/>
</dbReference>
<keyword evidence="3" id="KW-0805">Transcription regulation</keyword>
<dbReference type="PROSITE" id="PS00688">
    <property type="entry name" value="SIGMA54_INTERACT_3"/>
    <property type="match status" value="1"/>
</dbReference>
<feature type="compositionally biased region" description="Polar residues" evidence="6">
    <location>
        <begin position="348"/>
        <end position="360"/>
    </location>
</feature>
<feature type="domain" description="Sigma-54 factor interaction" evidence="7">
    <location>
        <begin position="24"/>
        <end position="253"/>
    </location>
</feature>
<sequence>MGTMPQQHFSDDQMPDDMPPLKIVFGSTPEMVSIRQKLESVAPTEIPVLIQGESGTGKEVCVRMMHAFRGKTGGQLVKVSCPAIPQSLLETELFGYEKGAFTGANSTKRGRVEQADGGTLFLDEVGSLDVTVQSKLLQLLQDGTFMRVGGHDTRSIRTRLVTVANGNLQDQVRDGSFRLDFLYRINAMTIDIPPLRRRLGDIPEIVDYLLEQHAHAFRISPPPLSRSAMRWMQQYQWPGNIRQLDNLVRSYVLLGDEERLIAELSHEETDERDPIANLDVSEPISLKQVTRRATHNLERQIIMRVLRANSWNRQKTAKWLKISYRSLLYKLNDKGSEQDADKKAPSPVTVSKVPSRSGTPTAGPRLL</sequence>
<dbReference type="CDD" id="cd00009">
    <property type="entry name" value="AAA"/>
    <property type="match status" value="1"/>
</dbReference>
<dbReference type="Pfam" id="PF25601">
    <property type="entry name" value="AAA_lid_14"/>
    <property type="match status" value="1"/>
</dbReference>
<keyword evidence="9" id="KW-1185">Reference proteome</keyword>
<dbReference type="Proteomes" id="UP000199024">
    <property type="component" value="Unassembled WGS sequence"/>
</dbReference>
<feature type="compositionally biased region" description="Basic and acidic residues" evidence="6">
    <location>
        <begin position="335"/>
        <end position="344"/>
    </location>
</feature>
<dbReference type="PANTHER" id="PTHR32071">
    <property type="entry name" value="TRANSCRIPTIONAL REGULATORY PROTEIN"/>
    <property type="match status" value="1"/>
</dbReference>
<dbReference type="PROSITE" id="PS00676">
    <property type="entry name" value="SIGMA54_INTERACT_2"/>
    <property type="match status" value="1"/>
</dbReference>
<dbReference type="Gene3D" id="3.40.50.300">
    <property type="entry name" value="P-loop containing nucleotide triphosphate hydrolases"/>
    <property type="match status" value="1"/>
</dbReference>
<dbReference type="EMBL" id="FOZL01000001">
    <property type="protein sequence ID" value="SFS16809.1"/>
    <property type="molecule type" value="Genomic_DNA"/>
</dbReference>
<dbReference type="Gene3D" id="1.10.8.60">
    <property type="match status" value="1"/>
</dbReference>
<evidence type="ECO:0000313" key="8">
    <source>
        <dbReference type="EMBL" id="SFS16809.1"/>
    </source>
</evidence>
<keyword evidence="1" id="KW-0547">Nucleotide-binding</keyword>
<dbReference type="AlphaFoldDB" id="A0A1I6MMA0"/>
<dbReference type="InterPro" id="IPR003593">
    <property type="entry name" value="AAA+_ATPase"/>
</dbReference>
<dbReference type="SUPFAM" id="SSF52540">
    <property type="entry name" value="P-loop containing nucleoside triphosphate hydrolases"/>
    <property type="match status" value="1"/>
</dbReference>
<protein>
    <submittedName>
        <fullName evidence="8">Two-component system, NtrC family, response regulator AtoC</fullName>
    </submittedName>
</protein>
<keyword evidence="5" id="KW-0804">Transcription</keyword>